<evidence type="ECO:0000313" key="7">
    <source>
        <dbReference type="Proteomes" id="UP000217549"/>
    </source>
</evidence>
<dbReference type="KEGG" id="ehl:EHLA_2906"/>
<dbReference type="EMBL" id="LT907978">
    <property type="protein sequence ID" value="SOB73460.1"/>
    <property type="molecule type" value="Genomic_DNA"/>
</dbReference>
<dbReference type="Proteomes" id="UP000217549">
    <property type="component" value="Chromosome I"/>
</dbReference>
<evidence type="ECO:0000259" key="1">
    <source>
        <dbReference type="Pfam" id="PF11823"/>
    </source>
</evidence>
<evidence type="ECO:0000313" key="5">
    <source>
        <dbReference type="EMBL" id="SOB73460.1"/>
    </source>
</evidence>
<name>A0A173STT1_9FIRM</name>
<dbReference type="Proteomes" id="UP000095390">
    <property type="component" value="Unassembled WGS sequence"/>
</dbReference>
<keyword evidence="7" id="KW-1185">Reference proteome</keyword>
<dbReference type="STRING" id="39488.ERS852450_00662"/>
<dbReference type="AlphaFoldDB" id="A0A173STT1"/>
<dbReference type="InterPro" id="IPR021778">
    <property type="entry name" value="Se/S_carrier-like"/>
</dbReference>
<proteinExistence type="predicted"/>
<dbReference type="Proteomes" id="UP000283700">
    <property type="component" value="Unassembled WGS sequence"/>
</dbReference>
<sequence length="79" mass="8623">MLRKKKPAFIIAFDATTQAMATDKLCAKNGLPGRLIPVPREITAGCGFAWKAAPEDETILIEALTKEGIEWASTHILEI</sequence>
<reference evidence="2 6" key="1">
    <citation type="submission" date="2015-09" db="EMBL/GenBank/DDBJ databases">
        <authorList>
            <consortium name="Pathogen Informatics"/>
        </authorList>
    </citation>
    <scope>NUCLEOTIDE SEQUENCE [LARGE SCALE GENOMIC DNA]</scope>
    <source>
        <strain evidence="2 6">2789STDY5834966</strain>
    </source>
</reference>
<gene>
    <name evidence="4" type="ORF">DWZ29_12910</name>
    <name evidence="3" type="ORF">DXD91_02790</name>
    <name evidence="5" type="ORF">EHLA_2906</name>
    <name evidence="2" type="ORF">ERS852578_01198</name>
</gene>
<dbReference type="EMBL" id="QRQO01000044">
    <property type="protein sequence ID" value="RHN10967.1"/>
    <property type="molecule type" value="Genomic_DNA"/>
</dbReference>
<protein>
    <submittedName>
        <fullName evidence="3">DUF3343 domain-containing protein</fullName>
    </submittedName>
    <submittedName>
        <fullName evidence="2">Protein of uncharacterized function (DUF3343)</fullName>
    </submittedName>
</protein>
<reference evidence="5" key="3">
    <citation type="submission" date="2017-09" db="EMBL/GenBank/DDBJ databases">
        <authorList>
            <person name="Ehlers B."/>
            <person name="Leendertz F.H."/>
        </authorList>
    </citation>
    <scope>NUCLEOTIDE SEQUENCE [LARGE SCALE GENOMIC DNA]</scope>
    <source>
        <strain evidence="5">EH1</strain>
    </source>
</reference>
<reference evidence="7" key="2">
    <citation type="submission" date="2017-09" db="EMBL/GenBank/DDBJ databases">
        <authorList>
            <person name="Shetty A S."/>
        </authorList>
    </citation>
    <scope>NUCLEOTIDE SEQUENCE [LARGE SCALE GENOMIC DNA]</scope>
</reference>
<evidence type="ECO:0000313" key="4">
    <source>
        <dbReference type="EMBL" id="RHN10967.1"/>
    </source>
</evidence>
<dbReference type="OrthoDB" id="3192849at2"/>
<evidence type="ECO:0000313" key="6">
    <source>
        <dbReference type="Proteomes" id="UP000095390"/>
    </source>
</evidence>
<dbReference type="EMBL" id="CYYC01000011">
    <property type="protein sequence ID" value="CUM93803.1"/>
    <property type="molecule type" value="Genomic_DNA"/>
</dbReference>
<evidence type="ECO:0000313" key="2">
    <source>
        <dbReference type="EMBL" id="CUM93803.1"/>
    </source>
</evidence>
<feature type="domain" description="Putative Se/S carrier protein-like" evidence="1">
    <location>
        <begin position="10"/>
        <end position="75"/>
    </location>
</feature>
<evidence type="ECO:0000313" key="8">
    <source>
        <dbReference type="Proteomes" id="UP000283700"/>
    </source>
</evidence>
<reference evidence="3 8" key="4">
    <citation type="submission" date="2018-08" db="EMBL/GenBank/DDBJ databases">
        <title>A genome reference for cultivated species of the human gut microbiota.</title>
        <authorList>
            <person name="Zou Y."/>
            <person name="Xue W."/>
            <person name="Luo G."/>
        </authorList>
    </citation>
    <scope>NUCLEOTIDE SEQUENCE [LARGE SCALE GENOMIC DNA]</scope>
    <source>
        <strain evidence="4 8">AF31-17AC</strain>
        <strain evidence="3">TM10-1AC</strain>
    </source>
</reference>
<organism evidence="2 6">
    <name type="scientific">Anaerobutyricum hallii</name>
    <dbReference type="NCBI Taxonomy" id="39488"/>
    <lineage>
        <taxon>Bacteria</taxon>
        <taxon>Bacillati</taxon>
        <taxon>Bacillota</taxon>
        <taxon>Clostridia</taxon>
        <taxon>Lachnospirales</taxon>
        <taxon>Lachnospiraceae</taxon>
        <taxon>Anaerobutyricum</taxon>
    </lineage>
</organism>
<accession>A0A173STT1</accession>
<dbReference type="Proteomes" id="UP000262524">
    <property type="component" value="Unassembled WGS sequence"/>
</dbReference>
<dbReference type="RefSeq" id="WP_022169995.1">
    <property type="nucleotide sequence ID" value="NZ_CABJFJ010000001.1"/>
</dbReference>
<dbReference type="EMBL" id="QSOE01000010">
    <property type="protein sequence ID" value="RGI91472.1"/>
    <property type="molecule type" value="Genomic_DNA"/>
</dbReference>
<evidence type="ECO:0000313" key="3">
    <source>
        <dbReference type="EMBL" id="RGI91472.1"/>
    </source>
</evidence>
<dbReference type="Pfam" id="PF11823">
    <property type="entry name" value="Se_S_carrier"/>
    <property type="match status" value="1"/>
</dbReference>